<accession>A0ABP7TML8</accession>
<organism evidence="3 4">
    <name type="scientific">Flavobacterium cheonhonense</name>
    <dbReference type="NCBI Taxonomy" id="706185"/>
    <lineage>
        <taxon>Bacteria</taxon>
        <taxon>Pseudomonadati</taxon>
        <taxon>Bacteroidota</taxon>
        <taxon>Flavobacteriia</taxon>
        <taxon>Flavobacteriales</taxon>
        <taxon>Flavobacteriaceae</taxon>
        <taxon>Flavobacterium</taxon>
    </lineage>
</organism>
<protein>
    <submittedName>
        <fullName evidence="3">Uncharacterized protein</fullName>
    </submittedName>
</protein>
<name>A0ABP7TML8_9FLAO</name>
<feature type="signal peptide" evidence="2">
    <location>
        <begin position="1"/>
        <end position="20"/>
    </location>
</feature>
<feature type="chain" id="PRO_5046654312" evidence="2">
    <location>
        <begin position="21"/>
        <end position="293"/>
    </location>
</feature>
<proteinExistence type="predicted"/>
<sequence length="293" mass="33911">MKKLFNLITLLLLTSLFTVAQTKSQSFSLSDKTAKDNVVMTWNKNTPEQEMKDDIKALKEYGVTIKYNNVKRNDKNEITAIEVTFEDQSGSKGNLSYNSPKPIPTIKFYKQGETMGFGDPENSFGNTPFISSFSGDDLMKKFQFNFDNDSLSVDEFEFKMPEEQTFGQMKSRIKILRDDKKPLVIEDGKVIEGGEDYTQEELDEIQKNNQNDLFSKREFPGFNFNGNDDMAEQMKKMQEQIDRLMKHNKLENEESTDKDLEDSKKELEKAKKELEEARKELKKTKSSLKTQKV</sequence>
<feature type="region of interest" description="Disordered" evidence="1">
    <location>
        <begin position="247"/>
        <end position="266"/>
    </location>
</feature>
<evidence type="ECO:0000313" key="4">
    <source>
        <dbReference type="Proteomes" id="UP001500968"/>
    </source>
</evidence>
<keyword evidence="4" id="KW-1185">Reference proteome</keyword>
<dbReference type="RefSeq" id="WP_324690629.1">
    <property type="nucleotide sequence ID" value="NZ_BAABCR010000013.1"/>
</dbReference>
<evidence type="ECO:0000256" key="2">
    <source>
        <dbReference type="SAM" id="SignalP"/>
    </source>
</evidence>
<keyword evidence="2" id="KW-0732">Signal</keyword>
<comment type="caution">
    <text evidence="3">The sequence shown here is derived from an EMBL/GenBank/DDBJ whole genome shotgun (WGS) entry which is preliminary data.</text>
</comment>
<evidence type="ECO:0000313" key="3">
    <source>
        <dbReference type="EMBL" id="GAA4028564.1"/>
    </source>
</evidence>
<gene>
    <name evidence="3" type="ORF">GCM10022386_10270</name>
</gene>
<evidence type="ECO:0000256" key="1">
    <source>
        <dbReference type="SAM" id="MobiDB-lite"/>
    </source>
</evidence>
<dbReference type="Proteomes" id="UP001500968">
    <property type="component" value="Unassembled WGS sequence"/>
</dbReference>
<reference evidence="4" key="1">
    <citation type="journal article" date="2019" name="Int. J. Syst. Evol. Microbiol.">
        <title>The Global Catalogue of Microorganisms (GCM) 10K type strain sequencing project: providing services to taxonomists for standard genome sequencing and annotation.</title>
        <authorList>
            <consortium name="The Broad Institute Genomics Platform"/>
            <consortium name="The Broad Institute Genome Sequencing Center for Infectious Disease"/>
            <person name="Wu L."/>
            <person name="Ma J."/>
        </authorList>
    </citation>
    <scope>NUCLEOTIDE SEQUENCE [LARGE SCALE GENOMIC DNA]</scope>
    <source>
        <strain evidence="4">JCM 17064</strain>
    </source>
</reference>
<dbReference type="EMBL" id="BAABCR010000013">
    <property type="protein sequence ID" value="GAA4028564.1"/>
    <property type="molecule type" value="Genomic_DNA"/>
</dbReference>